<evidence type="ECO:0008006" key="4">
    <source>
        <dbReference type="Google" id="ProtNLM"/>
    </source>
</evidence>
<dbReference type="AlphaFoldDB" id="A0A133XFK3"/>
<dbReference type="SUPFAM" id="SSF81901">
    <property type="entry name" value="HCP-like"/>
    <property type="match status" value="1"/>
</dbReference>
<dbReference type="EMBL" id="LODL01000035">
    <property type="protein sequence ID" value="KXB29714.1"/>
    <property type="molecule type" value="Genomic_DNA"/>
</dbReference>
<keyword evidence="3" id="KW-1185">Reference proteome</keyword>
<dbReference type="InterPro" id="IPR050767">
    <property type="entry name" value="Sel1_AlgK"/>
</dbReference>
<keyword evidence="1" id="KW-0732">Signal</keyword>
<evidence type="ECO:0000313" key="3">
    <source>
        <dbReference type="Proteomes" id="UP000070186"/>
    </source>
</evidence>
<dbReference type="RefSeq" id="WP_066885875.1">
    <property type="nucleotide sequence ID" value="NZ_LODL01000035.1"/>
</dbReference>
<organism evidence="2 3">
    <name type="scientific">Dechloromonas denitrificans</name>
    <dbReference type="NCBI Taxonomy" id="281362"/>
    <lineage>
        <taxon>Bacteria</taxon>
        <taxon>Pseudomonadati</taxon>
        <taxon>Pseudomonadota</taxon>
        <taxon>Betaproteobacteria</taxon>
        <taxon>Rhodocyclales</taxon>
        <taxon>Azonexaceae</taxon>
        <taxon>Dechloromonas</taxon>
    </lineage>
</organism>
<dbReference type="STRING" id="281362.AT959_17445"/>
<sequence>MKRLLASLCCTVLWIAGAPQAMADDVEPALYRAAMLHKAGESGAALAIWQDWANRGSVDAAYNLALIYQHGDGVPLDYGQAMHWYKVAAAKGDKASRIQLGLMYQIGQGVAADQDEAHRWYTMDRRHHLHHEHDPQLVAWRRQALALIDERDRRAQIAASRASSIQIVADLQRRAGMLAEPPAAKAMLASSGR</sequence>
<dbReference type="Pfam" id="PF08238">
    <property type="entry name" value="Sel1"/>
    <property type="match status" value="2"/>
</dbReference>
<evidence type="ECO:0000256" key="1">
    <source>
        <dbReference type="SAM" id="SignalP"/>
    </source>
</evidence>
<protein>
    <recommendedName>
        <fullName evidence="4">Sel1 repeat-containing protein</fullName>
    </recommendedName>
</protein>
<name>A0A133XFK3_9RHOO</name>
<gene>
    <name evidence="2" type="ORF">AT959_17445</name>
</gene>
<dbReference type="PANTHER" id="PTHR11102:SF160">
    <property type="entry name" value="ERAD-ASSOCIATED E3 UBIQUITIN-PROTEIN LIGASE COMPONENT HRD3"/>
    <property type="match status" value="1"/>
</dbReference>
<feature type="chain" id="PRO_5007459600" description="Sel1 repeat-containing protein" evidence="1">
    <location>
        <begin position="24"/>
        <end position="193"/>
    </location>
</feature>
<feature type="signal peptide" evidence="1">
    <location>
        <begin position="1"/>
        <end position="23"/>
    </location>
</feature>
<proteinExistence type="predicted"/>
<evidence type="ECO:0000313" key="2">
    <source>
        <dbReference type="EMBL" id="KXB29714.1"/>
    </source>
</evidence>
<dbReference type="InterPro" id="IPR006597">
    <property type="entry name" value="Sel1-like"/>
</dbReference>
<dbReference type="Gene3D" id="1.25.40.10">
    <property type="entry name" value="Tetratricopeptide repeat domain"/>
    <property type="match status" value="1"/>
</dbReference>
<dbReference type="Proteomes" id="UP000070186">
    <property type="component" value="Unassembled WGS sequence"/>
</dbReference>
<dbReference type="InterPro" id="IPR011990">
    <property type="entry name" value="TPR-like_helical_dom_sf"/>
</dbReference>
<dbReference type="SMART" id="SM00671">
    <property type="entry name" value="SEL1"/>
    <property type="match status" value="2"/>
</dbReference>
<accession>A0A133XFK3</accession>
<comment type="caution">
    <text evidence="2">The sequence shown here is derived from an EMBL/GenBank/DDBJ whole genome shotgun (WGS) entry which is preliminary data.</text>
</comment>
<reference evidence="2 3" key="1">
    <citation type="submission" date="2015-12" db="EMBL/GenBank/DDBJ databases">
        <title>Nitrous oxide reduction kinetics distinguish bacteria harboring typical versus atypical NosZ.</title>
        <authorList>
            <person name="Yoon S."/>
            <person name="Nissen S."/>
            <person name="Park D."/>
            <person name="Sanford R.A."/>
            <person name="Loeffler F.E."/>
        </authorList>
    </citation>
    <scope>NUCLEOTIDE SEQUENCE [LARGE SCALE GENOMIC DNA]</scope>
    <source>
        <strain evidence="2 3">ATCC BAA-841</strain>
    </source>
</reference>
<dbReference type="PANTHER" id="PTHR11102">
    <property type="entry name" value="SEL-1-LIKE PROTEIN"/>
    <property type="match status" value="1"/>
</dbReference>